<reference evidence="2" key="1">
    <citation type="journal article" date="2020" name="mSystems">
        <title>Genome- and Community-Level Interaction Insights into Carbon Utilization and Element Cycling Functions of Hydrothermarchaeota in Hydrothermal Sediment.</title>
        <authorList>
            <person name="Zhou Z."/>
            <person name="Liu Y."/>
            <person name="Xu W."/>
            <person name="Pan J."/>
            <person name="Luo Z.H."/>
            <person name="Li M."/>
        </authorList>
    </citation>
    <scope>NUCLEOTIDE SEQUENCE [LARGE SCALE GENOMIC DNA]</scope>
    <source>
        <strain evidence="2">SpSt-637</strain>
        <strain evidence="1">SpSt-667</strain>
    </source>
</reference>
<proteinExistence type="predicted"/>
<organism evidence="2">
    <name type="scientific">Ignisphaera aggregans</name>
    <dbReference type="NCBI Taxonomy" id="334771"/>
    <lineage>
        <taxon>Archaea</taxon>
        <taxon>Thermoproteota</taxon>
        <taxon>Thermoprotei</taxon>
        <taxon>Desulfurococcales</taxon>
        <taxon>Desulfurococcaceae</taxon>
        <taxon>Ignisphaera</taxon>
    </lineage>
</organism>
<comment type="caution">
    <text evidence="2">The sequence shown here is derived from an EMBL/GenBank/DDBJ whole genome shotgun (WGS) entry which is preliminary data.</text>
</comment>
<accession>A0A7C4JJE3</accession>
<evidence type="ECO:0000313" key="2">
    <source>
        <dbReference type="EMBL" id="HGQ64416.1"/>
    </source>
</evidence>
<protein>
    <submittedName>
        <fullName evidence="2">Uncharacterized protein</fullName>
    </submittedName>
</protein>
<gene>
    <name evidence="2" type="ORF">ENU08_04140</name>
    <name evidence="1" type="ORF">ENU41_06660</name>
</gene>
<dbReference type="EMBL" id="DTBD01000031">
    <property type="protein sequence ID" value="HGQ64416.1"/>
    <property type="molecule type" value="Genomic_DNA"/>
</dbReference>
<dbReference type="Gene3D" id="3.40.630.40">
    <property type="entry name" value="Zn-dependent exopeptidases"/>
    <property type="match status" value="1"/>
</dbReference>
<dbReference type="SUPFAM" id="SSF53187">
    <property type="entry name" value="Zn-dependent exopeptidases"/>
    <property type="match status" value="1"/>
</dbReference>
<name>A0A7C4JJE3_9CREN</name>
<dbReference type="Pfam" id="PF05013">
    <property type="entry name" value="FGase"/>
    <property type="match status" value="1"/>
</dbReference>
<evidence type="ECO:0000313" key="1">
    <source>
        <dbReference type="EMBL" id="HGQ36340.1"/>
    </source>
</evidence>
<sequence length="234" mass="26889">MNLDVLEGYIEVRGKYPILITALHGFGSDYYRIVVRALKKYLTIFGYIKKLNSYKELEKSLRYTSSVDVYTWEIAFKVALAEDLWCVLPTLSKVDYIDGIDIPDYNLNKGYTSITPFWKRIEEIVKSEKIMVLIDIHGMKNIRKWPDICISTRGLTTVSKELVDRIASFFRVQGFKVAIDYPFIGGAFIATFGKPPVVEAMAIEIKRNLRFHGSKVPKLMGGAIRVVKEYLIRK</sequence>
<dbReference type="InterPro" id="IPR007709">
    <property type="entry name" value="N-FG_amidohydro"/>
</dbReference>
<dbReference type="EMBL" id="DTCK01000041">
    <property type="protein sequence ID" value="HGQ36340.1"/>
    <property type="molecule type" value="Genomic_DNA"/>
</dbReference>
<dbReference type="AlphaFoldDB" id="A0A7C4JJE3"/>